<evidence type="ECO:0000259" key="6">
    <source>
        <dbReference type="Pfam" id="PF00155"/>
    </source>
</evidence>
<dbReference type="InterPro" id="IPR015422">
    <property type="entry name" value="PyrdxlP-dep_Trfase_small"/>
</dbReference>
<comment type="caution">
    <text evidence="7">The sequence shown here is derived from an EMBL/GenBank/DDBJ whole genome shotgun (WGS) entry which is preliminary data.</text>
</comment>
<dbReference type="GO" id="GO:0030170">
    <property type="term" value="F:pyridoxal phosphate binding"/>
    <property type="evidence" value="ECO:0007669"/>
    <property type="project" value="InterPro"/>
</dbReference>
<dbReference type="Pfam" id="PF00155">
    <property type="entry name" value="Aminotran_1_2"/>
    <property type="match status" value="1"/>
</dbReference>
<dbReference type="PROSITE" id="PS00599">
    <property type="entry name" value="AA_TRANSFER_CLASS_2"/>
    <property type="match status" value="1"/>
</dbReference>
<dbReference type="SUPFAM" id="SSF53383">
    <property type="entry name" value="PLP-dependent transferases"/>
    <property type="match status" value="1"/>
</dbReference>
<evidence type="ECO:0000313" key="7">
    <source>
        <dbReference type="EMBL" id="OHA76338.1"/>
    </source>
</evidence>
<comment type="cofactor">
    <cofactor evidence="1 5">
        <name>pyridoxal 5'-phosphate</name>
        <dbReference type="ChEBI" id="CHEBI:597326"/>
    </cofactor>
</comment>
<dbReference type="Gene3D" id="3.40.640.10">
    <property type="entry name" value="Type I PLP-dependent aspartate aminotransferase-like (Major domain)"/>
    <property type="match status" value="1"/>
</dbReference>
<evidence type="ECO:0000256" key="5">
    <source>
        <dbReference type="RuleBase" id="RU003693"/>
    </source>
</evidence>
<keyword evidence="3" id="KW-0808">Transferase</keyword>
<accession>A0A1G2RV72</accession>
<dbReference type="Proteomes" id="UP000177853">
    <property type="component" value="Unassembled WGS sequence"/>
</dbReference>
<evidence type="ECO:0000256" key="2">
    <source>
        <dbReference type="ARBA" id="ARBA00022576"/>
    </source>
</evidence>
<evidence type="ECO:0000256" key="1">
    <source>
        <dbReference type="ARBA" id="ARBA00001933"/>
    </source>
</evidence>
<comment type="similarity">
    <text evidence="5">Belongs to the class-II pyridoxal-phosphate-dependent aminotransferase family.</text>
</comment>
<dbReference type="InterPro" id="IPR001917">
    <property type="entry name" value="Aminotrans_II_pyridoxalP_BS"/>
</dbReference>
<protein>
    <recommendedName>
        <fullName evidence="6">Aminotransferase class I/classII large domain-containing protein</fullName>
    </recommendedName>
</protein>
<proteinExistence type="inferred from homology"/>
<evidence type="ECO:0000256" key="4">
    <source>
        <dbReference type="ARBA" id="ARBA00022898"/>
    </source>
</evidence>
<dbReference type="InterPro" id="IPR004839">
    <property type="entry name" value="Aminotransferase_I/II_large"/>
</dbReference>
<dbReference type="EMBL" id="MHUM01000030">
    <property type="protein sequence ID" value="OHA76338.1"/>
    <property type="molecule type" value="Genomic_DNA"/>
</dbReference>
<sequence>MKKDDWLKLDLNENPYGKIGYTRPDDYEKARKKIARYTEINSRNIVLTNGASHALDLIFSFLLPDKAKVLLPVPNFFFYKKFERVNRLKFIKIPYQDGLPIRIIDEKLTRGIKAIYLSNPNNPLGYALSVKELAGLIVQAKRINALFVVDEAYFEFCGITVIRLVNKFPNLIVVRTISKAFGLAGTRIGYTITNAKTTRLLEEIRGKLFEVSRLGVEKINKLTLVDFARIHRQALQINQAKKDFVNFLSQNGTEFYPSKTNFITIRVKNSKSVVEKLKNRGILVTNLNNYLDGKKILKNCIRITIPRKSDLLKLKAAFGTAV</sequence>
<dbReference type="PANTHER" id="PTHR42885:SF2">
    <property type="entry name" value="HISTIDINOL-PHOSPHATE AMINOTRANSFERASE"/>
    <property type="match status" value="1"/>
</dbReference>
<feature type="domain" description="Aminotransferase class I/classII large" evidence="6">
    <location>
        <begin position="21"/>
        <end position="306"/>
    </location>
</feature>
<evidence type="ECO:0000313" key="8">
    <source>
        <dbReference type="Proteomes" id="UP000177853"/>
    </source>
</evidence>
<dbReference type="CDD" id="cd00609">
    <property type="entry name" value="AAT_like"/>
    <property type="match status" value="1"/>
</dbReference>
<name>A0A1G2RV72_9BACT</name>
<dbReference type="Gene3D" id="3.90.1150.10">
    <property type="entry name" value="Aspartate Aminotransferase, domain 1"/>
    <property type="match status" value="1"/>
</dbReference>
<evidence type="ECO:0000256" key="3">
    <source>
        <dbReference type="ARBA" id="ARBA00022679"/>
    </source>
</evidence>
<keyword evidence="4 5" id="KW-0663">Pyridoxal phosphate</keyword>
<organism evidence="7 8">
    <name type="scientific">Candidatus Wildermuthbacteria bacterium RIFCSPLOWO2_12_FULL_40_9</name>
    <dbReference type="NCBI Taxonomy" id="1802467"/>
    <lineage>
        <taxon>Bacteria</taxon>
        <taxon>Candidatus Wildermuthiibacteriota</taxon>
    </lineage>
</organism>
<dbReference type="InterPro" id="IPR015421">
    <property type="entry name" value="PyrdxlP-dep_Trfase_major"/>
</dbReference>
<keyword evidence="2" id="KW-0032">Aminotransferase</keyword>
<dbReference type="InterPro" id="IPR015424">
    <property type="entry name" value="PyrdxlP-dep_Trfase"/>
</dbReference>
<dbReference type="AlphaFoldDB" id="A0A1G2RV72"/>
<dbReference type="GO" id="GO:0008483">
    <property type="term" value="F:transaminase activity"/>
    <property type="evidence" value="ECO:0007669"/>
    <property type="project" value="UniProtKB-KW"/>
</dbReference>
<gene>
    <name evidence="7" type="ORF">A3H01_01235</name>
</gene>
<dbReference type="PANTHER" id="PTHR42885">
    <property type="entry name" value="HISTIDINOL-PHOSPHATE AMINOTRANSFERASE-RELATED"/>
    <property type="match status" value="1"/>
</dbReference>
<reference evidence="7 8" key="1">
    <citation type="journal article" date="2016" name="Nat. Commun.">
        <title>Thousands of microbial genomes shed light on interconnected biogeochemical processes in an aquifer system.</title>
        <authorList>
            <person name="Anantharaman K."/>
            <person name="Brown C.T."/>
            <person name="Hug L.A."/>
            <person name="Sharon I."/>
            <person name="Castelle C.J."/>
            <person name="Probst A.J."/>
            <person name="Thomas B.C."/>
            <person name="Singh A."/>
            <person name="Wilkins M.J."/>
            <person name="Karaoz U."/>
            <person name="Brodie E.L."/>
            <person name="Williams K.H."/>
            <person name="Hubbard S.S."/>
            <person name="Banfield J.F."/>
        </authorList>
    </citation>
    <scope>NUCLEOTIDE SEQUENCE [LARGE SCALE GENOMIC DNA]</scope>
</reference>